<organism evidence="1 2">
    <name type="scientific">Gracilibacillus kekensis</name>
    <dbReference type="NCBI Taxonomy" id="1027249"/>
    <lineage>
        <taxon>Bacteria</taxon>
        <taxon>Bacillati</taxon>
        <taxon>Bacillota</taxon>
        <taxon>Bacilli</taxon>
        <taxon>Bacillales</taxon>
        <taxon>Bacillaceae</taxon>
        <taxon>Gracilibacillus</taxon>
    </lineage>
</organism>
<protein>
    <recommendedName>
        <fullName evidence="3">DUF2515 domain-containing protein</fullName>
    </recommendedName>
</protein>
<dbReference type="InterPro" id="IPR019658">
    <property type="entry name" value="DUF2515"/>
</dbReference>
<sequence>MLHQKQNNPSYSSSERNVIKTIHQETIKHNRNNITRTAAYLEIYKQFPEIEWAFLAHMVSRNAGWNMTDLKGGLLGKILSVEDAKRFFAFLERGNWLIFQDAYPQLLLFKESVRNGQNLFHLLPALDVSYFMEVVWNYFYQKKDRHLLTTALIINEQSYIEKRVIQHSDYQLEIFKSVKFKIQEILQLNHILLPFKADHEVKLIGQSVLHFASLDDRIQLGKRLYHLLFDQQYYILIFNWAKKQRHTGSRADFWPNMFQTINENTPGKVTNASLEGCTIKPNSPRIYSPTLIDSWPNSKQKIAEKGDWYTHDKIVLYLKKEKLQVNGDIMTDYCHSLERLQLAAIAKEGLS</sequence>
<dbReference type="Proteomes" id="UP000184184">
    <property type="component" value="Unassembled WGS sequence"/>
</dbReference>
<name>A0A1M7P2K8_9BACI</name>
<reference evidence="1 2" key="1">
    <citation type="submission" date="2016-11" db="EMBL/GenBank/DDBJ databases">
        <authorList>
            <person name="Jaros S."/>
            <person name="Januszkiewicz K."/>
            <person name="Wedrychowicz H."/>
        </authorList>
    </citation>
    <scope>NUCLEOTIDE SEQUENCE [LARGE SCALE GENOMIC DNA]</scope>
    <source>
        <strain evidence="1 2">CGMCC 1.10681</strain>
    </source>
</reference>
<keyword evidence="2" id="KW-1185">Reference proteome</keyword>
<gene>
    <name evidence="1" type="ORF">SAMN05216179_1930</name>
</gene>
<dbReference type="AlphaFoldDB" id="A0A1M7P2K8"/>
<dbReference type="RefSeq" id="WP_084543427.1">
    <property type="nucleotide sequence ID" value="NZ_FRCZ01000003.1"/>
</dbReference>
<dbReference type="EMBL" id="FRCZ01000003">
    <property type="protein sequence ID" value="SHN10771.1"/>
    <property type="molecule type" value="Genomic_DNA"/>
</dbReference>
<evidence type="ECO:0000313" key="2">
    <source>
        <dbReference type="Proteomes" id="UP000184184"/>
    </source>
</evidence>
<dbReference type="OrthoDB" id="2690514at2"/>
<evidence type="ECO:0008006" key="3">
    <source>
        <dbReference type="Google" id="ProtNLM"/>
    </source>
</evidence>
<accession>A0A1M7P2K8</accession>
<dbReference type="Pfam" id="PF10720">
    <property type="entry name" value="DUF2515"/>
    <property type="match status" value="1"/>
</dbReference>
<dbReference type="STRING" id="1027249.SAMN05216179_1930"/>
<proteinExistence type="predicted"/>
<evidence type="ECO:0000313" key="1">
    <source>
        <dbReference type="EMBL" id="SHN10771.1"/>
    </source>
</evidence>